<keyword evidence="5" id="KW-1185">Reference proteome</keyword>
<dbReference type="Gene3D" id="3.30.70.1070">
    <property type="entry name" value="Sporulation related repeat"/>
    <property type="match status" value="1"/>
</dbReference>
<feature type="region of interest" description="Disordered" evidence="1">
    <location>
        <begin position="1"/>
        <end position="38"/>
    </location>
</feature>
<dbReference type="InterPro" id="IPR007730">
    <property type="entry name" value="SPOR-like_dom"/>
</dbReference>
<protein>
    <submittedName>
        <fullName evidence="4">Sporulation related domain-containing protein</fullName>
    </submittedName>
</protein>
<organism evidence="4 5">
    <name type="scientific">Qipengyuania nanhaisediminis</name>
    <dbReference type="NCBI Taxonomy" id="604088"/>
    <lineage>
        <taxon>Bacteria</taxon>
        <taxon>Pseudomonadati</taxon>
        <taxon>Pseudomonadota</taxon>
        <taxon>Alphaproteobacteria</taxon>
        <taxon>Sphingomonadales</taxon>
        <taxon>Erythrobacteraceae</taxon>
        <taxon>Qipengyuania</taxon>
    </lineage>
</organism>
<keyword evidence="2" id="KW-0812">Transmembrane</keyword>
<dbReference type="InterPro" id="IPR036680">
    <property type="entry name" value="SPOR-like_sf"/>
</dbReference>
<sequence>MAGGEYDRDEDWDEGENLELLEDDERLPWLEADDEDDGDTGFATSRIVLLGVLAILLVGSFLGGAWYWLGSHADEPPADGSLIAAPDEPYKTRPENPGGKTYAGTGDTSFAVGEGQTREGRLADDPAPSAAGPSIATTLNDEDATPSTTSSTPVEPALSGVAVQVGAFPTRSDAQDAWVRLMRQTEALNGVRHRVVEAKVDIGTVYRLQAVAGDRASANRLCNALKTDGLPCFVK</sequence>
<dbReference type="AlphaFoldDB" id="A0A1I5NLJ4"/>
<dbReference type="RefSeq" id="WP_090480740.1">
    <property type="nucleotide sequence ID" value="NZ_FOWZ01000003.1"/>
</dbReference>
<feature type="domain" description="SPOR" evidence="3">
    <location>
        <begin position="155"/>
        <end position="235"/>
    </location>
</feature>
<accession>A0A1I5NLJ4</accession>
<name>A0A1I5NLJ4_9SPHN</name>
<evidence type="ECO:0000256" key="2">
    <source>
        <dbReference type="SAM" id="Phobius"/>
    </source>
</evidence>
<dbReference type="STRING" id="604088.SAMN04488060_1946"/>
<gene>
    <name evidence="4" type="ORF">SAMN04488060_1946</name>
</gene>
<dbReference type="EMBL" id="FOWZ01000003">
    <property type="protein sequence ID" value="SFP22673.1"/>
    <property type="molecule type" value="Genomic_DNA"/>
</dbReference>
<evidence type="ECO:0000256" key="1">
    <source>
        <dbReference type="SAM" id="MobiDB-lite"/>
    </source>
</evidence>
<proteinExistence type="predicted"/>
<feature type="compositionally biased region" description="Acidic residues" evidence="1">
    <location>
        <begin position="7"/>
        <end position="38"/>
    </location>
</feature>
<keyword evidence="2" id="KW-1133">Transmembrane helix</keyword>
<dbReference type="Proteomes" id="UP000199331">
    <property type="component" value="Unassembled WGS sequence"/>
</dbReference>
<dbReference type="GO" id="GO:0042834">
    <property type="term" value="F:peptidoglycan binding"/>
    <property type="evidence" value="ECO:0007669"/>
    <property type="project" value="InterPro"/>
</dbReference>
<evidence type="ECO:0000259" key="3">
    <source>
        <dbReference type="PROSITE" id="PS51724"/>
    </source>
</evidence>
<dbReference type="OrthoDB" id="7390714at2"/>
<feature type="region of interest" description="Disordered" evidence="1">
    <location>
        <begin position="79"/>
        <end position="156"/>
    </location>
</feature>
<feature type="compositionally biased region" description="Low complexity" evidence="1">
    <location>
        <begin position="125"/>
        <end position="136"/>
    </location>
</feature>
<feature type="transmembrane region" description="Helical" evidence="2">
    <location>
        <begin position="47"/>
        <end position="69"/>
    </location>
</feature>
<evidence type="ECO:0000313" key="4">
    <source>
        <dbReference type="EMBL" id="SFP22673.1"/>
    </source>
</evidence>
<dbReference type="PROSITE" id="PS51724">
    <property type="entry name" value="SPOR"/>
    <property type="match status" value="1"/>
</dbReference>
<dbReference type="SUPFAM" id="SSF110997">
    <property type="entry name" value="Sporulation related repeat"/>
    <property type="match status" value="1"/>
</dbReference>
<dbReference type="Pfam" id="PF05036">
    <property type="entry name" value="SPOR"/>
    <property type="match status" value="1"/>
</dbReference>
<reference evidence="5" key="1">
    <citation type="submission" date="2016-10" db="EMBL/GenBank/DDBJ databases">
        <authorList>
            <person name="Varghese N."/>
            <person name="Submissions S."/>
        </authorList>
    </citation>
    <scope>NUCLEOTIDE SEQUENCE [LARGE SCALE GENOMIC DNA]</scope>
    <source>
        <strain evidence="5">CGMCC 1.7715</strain>
    </source>
</reference>
<evidence type="ECO:0000313" key="5">
    <source>
        <dbReference type="Proteomes" id="UP000199331"/>
    </source>
</evidence>
<keyword evidence="2" id="KW-0472">Membrane</keyword>